<dbReference type="KEGG" id="tet:TTHERM_00193450"/>
<proteinExistence type="predicted"/>
<evidence type="ECO:0000313" key="2">
    <source>
        <dbReference type="EMBL" id="EAR96853.4"/>
    </source>
</evidence>
<dbReference type="AlphaFoldDB" id="Q23KJ0"/>
<feature type="region of interest" description="Disordered" evidence="1">
    <location>
        <begin position="80"/>
        <end position="109"/>
    </location>
</feature>
<feature type="compositionally biased region" description="Polar residues" evidence="1">
    <location>
        <begin position="80"/>
        <end position="106"/>
    </location>
</feature>
<evidence type="ECO:0000256" key="1">
    <source>
        <dbReference type="SAM" id="MobiDB-lite"/>
    </source>
</evidence>
<dbReference type="EMBL" id="GG662673">
    <property type="protein sequence ID" value="EAR96853.4"/>
    <property type="molecule type" value="Genomic_DNA"/>
</dbReference>
<name>Q23KJ0_TETTS</name>
<dbReference type="InParanoid" id="Q23KJ0"/>
<dbReference type="RefSeq" id="XP_001017098.4">
    <property type="nucleotide sequence ID" value="XM_001017098.4"/>
</dbReference>
<dbReference type="GeneID" id="7845965"/>
<evidence type="ECO:0000313" key="3">
    <source>
        <dbReference type="Proteomes" id="UP000009168"/>
    </source>
</evidence>
<protein>
    <submittedName>
        <fullName evidence="2">Uncharacterized protein</fullName>
    </submittedName>
</protein>
<feature type="region of interest" description="Disordered" evidence="1">
    <location>
        <begin position="489"/>
        <end position="515"/>
    </location>
</feature>
<reference evidence="3" key="1">
    <citation type="journal article" date="2006" name="PLoS Biol.">
        <title>Macronuclear genome sequence of the ciliate Tetrahymena thermophila, a model eukaryote.</title>
        <authorList>
            <person name="Eisen J.A."/>
            <person name="Coyne R.S."/>
            <person name="Wu M."/>
            <person name="Wu D."/>
            <person name="Thiagarajan M."/>
            <person name="Wortman J.R."/>
            <person name="Badger J.H."/>
            <person name="Ren Q."/>
            <person name="Amedeo P."/>
            <person name="Jones K.M."/>
            <person name="Tallon L.J."/>
            <person name="Delcher A.L."/>
            <person name="Salzberg S.L."/>
            <person name="Silva J.C."/>
            <person name="Haas B.J."/>
            <person name="Majoros W.H."/>
            <person name="Farzad M."/>
            <person name="Carlton J.M."/>
            <person name="Smith R.K. Jr."/>
            <person name="Garg J."/>
            <person name="Pearlman R.E."/>
            <person name="Karrer K.M."/>
            <person name="Sun L."/>
            <person name="Manning G."/>
            <person name="Elde N.C."/>
            <person name="Turkewitz A.P."/>
            <person name="Asai D.J."/>
            <person name="Wilkes D.E."/>
            <person name="Wang Y."/>
            <person name="Cai H."/>
            <person name="Collins K."/>
            <person name="Stewart B.A."/>
            <person name="Lee S.R."/>
            <person name="Wilamowska K."/>
            <person name="Weinberg Z."/>
            <person name="Ruzzo W.L."/>
            <person name="Wloga D."/>
            <person name="Gaertig J."/>
            <person name="Frankel J."/>
            <person name="Tsao C.-C."/>
            <person name="Gorovsky M.A."/>
            <person name="Keeling P.J."/>
            <person name="Waller R.F."/>
            <person name="Patron N.J."/>
            <person name="Cherry J.M."/>
            <person name="Stover N.A."/>
            <person name="Krieger C.J."/>
            <person name="del Toro C."/>
            <person name="Ryder H.F."/>
            <person name="Williamson S.C."/>
            <person name="Barbeau R.A."/>
            <person name="Hamilton E.P."/>
            <person name="Orias E."/>
        </authorList>
    </citation>
    <scope>NUCLEOTIDE SEQUENCE [LARGE SCALE GENOMIC DNA]</scope>
    <source>
        <strain evidence="3">SB210</strain>
    </source>
</reference>
<keyword evidence="3" id="KW-1185">Reference proteome</keyword>
<feature type="compositionally biased region" description="Basic and acidic residues" evidence="1">
    <location>
        <begin position="504"/>
        <end position="515"/>
    </location>
</feature>
<dbReference type="HOGENOM" id="CLU_504829_0_0_1"/>
<organism evidence="2 3">
    <name type="scientific">Tetrahymena thermophila (strain SB210)</name>
    <dbReference type="NCBI Taxonomy" id="312017"/>
    <lineage>
        <taxon>Eukaryota</taxon>
        <taxon>Sar</taxon>
        <taxon>Alveolata</taxon>
        <taxon>Ciliophora</taxon>
        <taxon>Intramacronucleata</taxon>
        <taxon>Oligohymenophorea</taxon>
        <taxon>Hymenostomatida</taxon>
        <taxon>Tetrahymenina</taxon>
        <taxon>Tetrahymenidae</taxon>
        <taxon>Tetrahymena</taxon>
    </lineage>
</organism>
<dbReference type="Proteomes" id="UP000009168">
    <property type="component" value="Unassembled WGS sequence"/>
</dbReference>
<gene>
    <name evidence="2" type="ORF">TTHERM_00193450</name>
</gene>
<accession>Q23KJ0</accession>
<sequence length="515" mass="61045">MNKRKGSLYEQLSRVTPMLKNSGQTVTEKYEKDKEEHESWHHIQPNSQLNSFQHHQRLEQIQKPHQFKLKENINTFNAAQSQNQHKLQQTSKQAKQIRSHSAQRSSSLDKRRQEVCYWDKNCFIENTDLHQNNNHNNLDQYRNHPRGVNQHSINDKIKRQVQCQTAFNMNYNLINNDNQHSLKIEKLRDEYNREQGRDLQIQESLANQMENSTHYQEEFEYTVPNTNERNEYMNEEEGYILSINQHARTQYRKPQAKNINYQKQTFDYIKQLIQKQQKDMKYYLEQRTTDTTDDQNVSINPNNKSSSDEAILTSADQKSFYDQCGNENHINGNYIASHFPYPKNGKQYSKAFIAKEISSSHDTTKLIDDESGNKQQNSDNNIKANFESTCNQKDYQEYLSEQHIYSKNQFNNTHPSANNKMPDLILFEKPNQIRSSCNNRYELRRKNTPSQGSNQKNNKKTLSIISDQFEDMLECKMVDHQLCPKSEIKKNNLYSNPNKIQKRSKSETKNSRNYR</sequence>